<dbReference type="Proteomes" id="UP001177670">
    <property type="component" value="Unassembled WGS sequence"/>
</dbReference>
<keyword evidence="2" id="KW-1185">Reference proteome</keyword>
<feature type="non-terminal residue" evidence="1">
    <location>
        <position position="1"/>
    </location>
</feature>
<protein>
    <submittedName>
        <fullName evidence="1">Uncharacterized protein</fullName>
    </submittedName>
</protein>
<name>A0AA40GCZ4_9HYME</name>
<reference evidence="1" key="1">
    <citation type="submission" date="2021-10" db="EMBL/GenBank/DDBJ databases">
        <title>Melipona bicolor Genome sequencing and assembly.</title>
        <authorList>
            <person name="Araujo N.S."/>
            <person name="Arias M.C."/>
        </authorList>
    </citation>
    <scope>NUCLEOTIDE SEQUENCE</scope>
    <source>
        <strain evidence="1">USP_2M_L1-L4_2017</strain>
        <tissue evidence="1">Whole body</tissue>
    </source>
</reference>
<dbReference type="EMBL" id="JAHYIQ010000001">
    <property type="protein sequence ID" value="KAK1135442.1"/>
    <property type="molecule type" value="Genomic_DNA"/>
</dbReference>
<organism evidence="1 2">
    <name type="scientific">Melipona bicolor</name>
    <dbReference type="NCBI Taxonomy" id="60889"/>
    <lineage>
        <taxon>Eukaryota</taxon>
        <taxon>Metazoa</taxon>
        <taxon>Ecdysozoa</taxon>
        <taxon>Arthropoda</taxon>
        <taxon>Hexapoda</taxon>
        <taxon>Insecta</taxon>
        <taxon>Pterygota</taxon>
        <taxon>Neoptera</taxon>
        <taxon>Endopterygota</taxon>
        <taxon>Hymenoptera</taxon>
        <taxon>Apocrita</taxon>
        <taxon>Aculeata</taxon>
        <taxon>Apoidea</taxon>
        <taxon>Anthophila</taxon>
        <taxon>Apidae</taxon>
        <taxon>Melipona</taxon>
    </lineage>
</organism>
<proteinExistence type="predicted"/>
<evidence type="ECO:0000313" key="1">
    <source>
        <dbReference type="EMBL" id="KAK1135442.1"/>
    </source>
</evidence>
<gene>
    <name evidence="1" type="ORF">K0M31_000036</name>
</gene>
<evidence type="ECO:0000313" key="2">
    <source>
        <dbReference type="Proteomes" id="UP001177670"/>
    </source>
</evidence>
<sequence>LPFDRAKGNKLHRAYKYEGTYTIVSFVSMFLRSVFTATQSAETLTYEDKTLGKTVCQQTLDM</sequence>
<dbReference type="AlphaFoldDB" id="A0AA40GCZ4"/>
<accession>A0AA40GCZ4</accession>
<comment type="caution">
    <text evidence="1">The sequence shown here is derived from an EMBL/GenBank/DDBJ whole genome shotgun (WGS) entry which is preliminary data.</text>
</comment>